<evidence type="ECO:0000256" key="6">
    <source>
        <dbReference type="ARBA" id="ARBA00022840"/>
    </source>
</evidence>
<dbReference type="SUPFAM" id="SSF56112">
    <property type="entry name" value="Protein kinase-like (PK-like)"/>
    <property type="match status" value="1"/>
</dbReference>
<dbReference type="PROSITE" id="PS50011">
    <property type="entry name" value="PROTEIN_KINASE_DOM"/>
    <property type="match status" value="1"/>
</dbReference>
<dbReference type="CDD" id="cd14014">
    <property type="entry name" value="STKc_PknB_like"/>
    <property type="match status" value="1"/>
</dbReference>
<sequence length="253" mass="27619">MFRERFQREAEMAAALFHPHIVGVHDRGEFNGQLWIAMDYVEGTDAAQLSANRYPEGMPVTDEATIVTAVAGALDYAHQRGLLHRDINPANVLLTEPDGDRNRRILLADFETACQVGDITATNLTVDTAAYCAPQQLMGARIDGRADQYALAANAFHILTGVRPYEHSSPVTVISQHLNAAPPKLSDRRPELAWLEPVLETAMAKQPNDRYPSCGEFARALARGATPHMGPYVGMAAHRPDDRTMAVGIAPAP</sequence>
<keyword evidence="3 8" id="KW-0808">Transferase</keyword>
<feature type="domain" description="Protein kinase" evidence="7">
    <location>
        <begin position="1"/>
        <end position="233"/>
    </location>
</feature>
<dbReference type="EC" id="2.7.11.1" evidence="1"/>
<dbReference type="Proteomes" id="UP000273307">
    <property type="component" value="Unassembled WGS sequence"/>
</dbReference>
<keyword evidence="2" id="KW-0723">Serine/threonine-protein kinase</keyword>
<evidence type="ECO:0000256" key="4">
    <source>
        <dbReference type="ARBA" id="ARBA00022741"/>
    </source>
</evidence>
<dbReference type="SMART" id="SM00220">
    <property type="entry name" value="S_TKc"/>
    <property type="match status" value="1"/>
</dbReference>
<evidence type="ECO:0000256" key="5">
    <source>
        <dbReference type="ARBA" id="ARBA00022777"/>
    </source>
</evidence>
<name>A0A498Q578_9MYCO</name>
<dbReference type="PANTHER" id="PTHR43289">
    <property type="entry name" value="MITOGEN-ACTIVATED PROTEIN KINASE KINASE KINASE 20-RELATED"/>
    <property type="match status" value="1"/>
</dbReference>
<proteinExistence type="predicted"/>
<keyword evidence="5 8" id="KW-0418">Kinase</keyword>
<keyword evidence="6" id="KW-0067">ATP-binding</keyword>
<dbReference type="GO" id="GO:0005524">
    <property type="term" value="F:ATP binding"/>
    <property type="evidence" value="ECO:0007669"/>
    <property type="project" value="UniProtKB-KW"/>
</dbReference>
<evidence type="ECO:0000313" key="8">
    <source>
        <dbReference type="EMBL" id="VBA41338.1"/>
    </source>
</evidence>
<reference evidence="8 9" key="1">
    <citation type="submission" date="2018-09" db="EMBL/GenBank/DDBJ databases">
        <authorList>
            <person name="Tagini F."/>
        </authorList>
    </citation>
    <scope>NUCLEOTIDE SEQUENCE [LARGE SCALE GENOMIC DNA]</scope>
    <source>
        <strain evidence="8 9">MK136</strain>
    </source>
</reference>
<dbReference type="Pfam" id="PF00069">
    <property type="entry name" value="Pkinase"/>
    <property type="match status" value="1"/>
</dbReference>
<protein>
    <recommendedName>
        <fullName evidence="1">non-specific serine/threonine protein kinase</fullName>
        <ecNumber evidence="1">2.7.11.1</ecNumber>
    </recommendedName>
</protein>
<organism evidence="8 9">
    <name type="scientific">Mycobacterium attenuatum</name>
    <dbReference type="NCBI Taxonomy" id="2341086"/>
    <lineage>
        <taxon>Bacteria</taxon>
        <taxon>Bacillati</taxon>
        <taxon>Actinomycetota</taxon>
        <taxon>Actinomycetes</taxon>
        <taxon>Mycobacteriales</taxon>
        <taxon>Mycobacteriaceae</taxon>
        <taxon>Mycobacterium</taxon>
    </lineage>
</organism>
<dbReference type="GO" id="GO:0004674">
    <property type="term" value="F:protein serine/threonine kinase activity"/>
    <property type="evidence" value="ECO:0007669"/>
    <property type="project" value="UniProtKB-KW"/>
</dbReference>
<dbReference type="PANTHER" id="PTHR43289:SF6">
    <property type="entry name" value="SERINE_THREONINE-PROTEIN KINASE NEKL-3"/>
    <property type="match status" value="1"/>
</dbReference>
<evidence type="ECO:0000256" key="3">
    <source>
        <dbReference type="ARBA" id="ARBA00022679"/>
    </source>
</evidence>
<dbReference type="InterPro" id="IPR000719">
    <property type="entry name" value="Prot_kinase_dom"/>
</dbReference>
<keyword evidence="9" id="KW-1185">Reference proteome</keyword>
<dbReference type="AlphaFoldDB" id="A0A498Q578"/>
<gene>
    <name evidence="8" type="primary">pknF_4</name>
    <name evidence="8" type="ORF">LAUMK136_03979</name>
</gene>
<dbReference type="InterPro" id="IPR011009">
    <property type="entry name" value="Kinase-like_dom_sf"/>
</dbReference>
<accession>A0A498Q578</accession>
<dbReference type="Gene3D" id="3.30.200.20">
    <property type="entry name" value="Phosphorylase Kinase, domain 1"/>
    <property type="match status" value="1"/>
</dbReference>
<evidence type="ECO:0000256" key="2">
    <source>
        <dbReference type="ARBA" id="ARBA00022527"/>
    </source>
</evidence>
<evidence type="ECO:0000313" key="9">
    <source>
        <dbReference type="Proteomes" id="UP000273307"/>
    </source>
</evidence>
<evidence type="ECO:0000256" key="1">
    <source>
        <dbReference type="ARBA" id="ARBA00012513"/>
    </source>
</evidence>
<keyword evidence="4" id="KW-0547">Nucleotide-binding</keyword>
<dbReference type="EMBL" id="UPHP01000110">
    <property type="protein sequence ID" value="VBA41338.1"/>
    <property type="molecule type" value="Genomic_DNA"/>
</dbReference>
<dbReference type="Gene3D" id="1.10.510.10">
    <property type="entry name" value="Transferase(Phosphotransferase) domain 1"/>
    <property type="match status" value="1"/>
</dbReference>
<evidence type="ECO:0000259" key="7">
    <source>
        <dbReference type="PROSITE" id="PS50011"/>
    </source>
</evidence>